<dbReference type="Proteomes" id="UP000240010">
    <property type="component" value="Unassembled WGS sequence"/>
</dbReference>
<evidence type="ECO:0008006" key="4">
    <source>
        <dbReference type="Google" id="ProtNLM"/>
    </source>
</evidence>
<evidence type="ECO:0000313" key="3">
    <source>
        <dbReference type="Proteomes" id="UP000240010"/>
    </source>
</evidence>
<dbReference type="EMBL" id="PTIZ01000005">
    <property type="protein sequence ID" value="PPK75814.1"/>
    <property type="molecule type" value="Genomic_DNA"/>
</dbReference>
<feature type="signal peptide" evidence="1">
    <location>
        <begin position="1"/>
        <end position="21"/>
    </location>
</feature>
<sequence length="141" mass="15907">MKRLLVLGLTAALMPFSIAWADLYIIANKDLPATQLDKEDIAAIYLLKKKHWENGDDIMPINLPPQADARTRFTAEIFDSTPDKLGSYWDKMLFKGETPPVTQNSEQAVILFVERIKGAIGYVETKPQSPQIKVLQQFSSK</sequence>
<reference evidence="2 3" key="1">
    <citation type="submission" date="2018-02" db="EMBL/GenBank/DDBJ databases">
        <title>Subsurface microbial communities from deep shales in Ohio and West Virginia, USA.</title>
        <authorList>
            <person name="Wrighton K."/>
        </authorList>
    </citation>
    <scope>NUCLEOTIDE SEQUENCE [LARGE SCALE GENOMIC DNA]</scope>
    <source>
        <strain evidence="2 3">OWC-DMM</strain>
    </source>
</reference>
<proteinExistence type="predicted"/>
<evidence type="ECO:0000256" key="1">
    <source>
        <dbReference type="SAM" id="SignalP"/>
    </source>
</evidence>
<dbReference type="SUPFAM" id="SSF53850">
    <property type="entry name" value="Periplasmic binding protein-like II"/>
    <property type="match status" value="1"/>
</dbReference>
<accession>A0A2S6HE92</accession>
<dbReference type="Gene3D" id="3.40.190.10">
    <property type="entry name" value="Periplasmic binding protein-like II"/>
    <property type="match status" value="1"/>
</dbReference>
<organism evidence="2 3">
    <name type="scientific">Methylobacter tundripaludum</name>
    <dbReference type="NCBI Taxonomy" id="173365"/>
    <lineage>
        <taxon>Bacteria</taxon>
        <taxon>Pseudomonadati</taxon>
        <taxon>Pseudomonadota</taxon>
        <taxon>Gammaproteobacteria</taxon>
        <taxon>Methylococcales</taxon>
        <taxon>Methylococcaceae</taxon>
        <taxon>Methylobacter</taxon>
    </lineage>
</organism>
<evidence type="ECO:0000313" key="2">
    <source>
        <dbReference type="EMBL" id="PPK75814.1"/>
    </source>
</evidence>
<gene>
    <name evidence="2" type="ORF">B0F87_105287</name>
</gene>
<feature type="chain" id="PRO_5015572359" description="Periplasmic binding family protein" evidence="1">
    <location>
        <begin position="22"/>
        <end position="141"/>
    </location>
</feature>
<comment type="caution">
    <text evidence="2">The sequence shown here is derived from an EMBL/GenBank/DDBJ whole genome shotgun (WGS) entry which is preliminary data.</text>
</comment>
<name>A0A2S6HE92_9GAMM</name>
<dbReference type="RefSeq" id="WP_104429019.1">
    <property type="nucleotide sequence ID" value="NZ_PTIZ01000005.1"/>
</dbReference>
<dbReference type="AlphaFoldDB" id="A0A2S6HE92"/>
<keyword evidence="1" id="KW-0732">Signal</keyword>
<protein>
    <recommendedName>
        <fullName evidence="4">Periplasmic binding family protein</fullName>
    </recommendedName>
</protein>